<dbReference type="Gene3D" id="3.40.630.30">
    <property type="match status" value="1"/>
</dbReference>
<sequence>MIPVLTSGLARRIEEAEISALKSRLMAIREIPGNPMGVDIQSFGHATAFSVKGIPGPAFNTVRGLTSEDHLEIEPIVDFYKAKNIPVQVEITPVSTSPELFQSLARSGHYQHSFHSVFYRTELKEIRKAEPSITIRRLRESEFNLFAEIYVKGFGLPNSIKQGIAQNNQVLYPLDSWEFYLAMINGEAVGIGVMFIDNGIALLAASASLPQYRNMGVHQALMVERMREASKKEVGLLVGQASYASISANNMQKLGLRLAYTKAIWKES</sequence>
<dbReference type="PROSITE" id="PS51186">
    <property type="entry name" value="GNAT"/>
    <property type="match status" value="1"/>
</dbReference>
<comment type="caution">
    <text evidence="2">The sequence shown here is derived from an EMBL/GenBank/DDBJ whole genome shotgun (WGS) entry which is preliminary data.</text>
</comment>
<dbReference type="InterPro" id="IPR016181">
    <property type="entry name" value="Acyl_CoA_acyltransferase"/>
</dbReference>
<dbReference type="Proteomes" id="UP001444625">
    <property type="component" value="Unassembled WGS sequence"/>
</dbReference>
<evidence type="ECO:0000259" key="1">
    <source>
        <dbReference type="PROSITE" id="PS51186"/>
    </source>
</evidence>
<name>A0ABU9XL11_9BACI</name>
<feature type="domain" description="N-acetyltransferase" evidence="1">
    <location>
        <begin position="133"/>
        <end position="268"/>
    </location>
</feature>
<evidence type="ECO:0000313" key="2">
    <source>
        <dbReference type="EMBL" id="MEN2768968.1"/>
    </source>
</evidence>
<dbReference type="SUPFAM" id="SSF55729">
    <property type="entry name" value="Acyl-CoA N-acyltransferases (Nat)"/>
    <property type="match status" value="1"/>
</dbReference>
<reference evidence="2 3" key="1">
    <citation type="submission" date="2024-05" db="EMBL/GenBank/DDBJ databases">
        <authorList>
            <person name="Haq I."/>
            <person name="Ullah Z."/>
            <person name="Ahmad R."/>
            <person name="Li M."/>
            <person name="Tong Y."/>
        </authorList>
    </citation>
    <scope>NUCLEOTIDE SEQUENCE [LARGE SCALE GENOMIC DNA]</scope>
    <source>
        <strain evidence="2 3">16A2E</strain>
    </source>
</reference>
<organism evidence="2 3">
    <name type="scientific">Ornithinibacillus xuwenensis</name>
    <dbReference type="NCBI Taxonomy" id="3144668"/>
    <lineage>
        <taxon>Bacteria</taxon>
        <taxon>Bacillati</taxon>
        <taxon>Bacillota</taxon>
        <taxon>Bacilli</taxon>
        <taxon>Bacillales</taxon>
        <taxon>Bacillaceae</taxon>
        <taxon>Ornithinibacillus</taxon>
    </lineage>
</organism>
<evidence type="ECO:0000313" key="3">
    <source>
        <dbReference type="Proteomes" id="UP001444625"/>
    </source>
</evidence>
<gene>
    <name evidence="2" type="ORF">ABC228_17480</name>
</gene>
<protein>
    <submittedName>
        <fullName evidence="2">GNAT family N-acetyltransferase</fullName>
    </submittedName>
</protein>
<dbReference type="EMBL" id="JBDIML010000008">
    <property type="protein sequence ID" value="MEN2768968.1"/>
    <property type="molecule type" value="Genomic_DNA"/>
</dbReference>
<proteinExistence type="predicted"/>
<keyword evidence="3" id="KW-1185">Reference proteome</keyword>
<dbReference type="RefSeq" id="WP_345826462.1">
    <property type="nucleotide sequence ID" value="NZ_JBDIML010000008.1"/>
</dbReference>
<dbReference type="InterPro" id="IPR000182">
    <property type="entry name" value="GNAT_dom"/>
</dbReference>
<accession>A0ABU9XL11</accession>